<organism evidence="1 2">
    <name type="scientific">Hypothenemus hampei</name>
    <name type="common">Coffee berry borer</name>
    <dbReference type="NCBI Taxonomy" id="57062"/>
    <lineage>
        <taxon>Eukaryota</taxon>
        <taxon>Metazoa</taxon>
        <taxon>Ecdysozoa</taxon>
        <taxon>Arthropoda</taxon>
        <taxon>Hexapoda</taxon>
        <taxon>Insecta</taxon>
        <taxon>Pterygota</taxon>
        <taxon>Neoptera</taxon>
        <taxon>Endopterygota</taxon>
        <taxon>Coleoptera</taxon>
        <taxon>Polyphaga</taxon>
        <taxon>Cucujiformia</taxon>
        <taxon>Curculionidae</taxon>
        <taxon>Scolytinae</taxon>
        <taxon>Hypothenemus</taxon>
    </lineage>
</organism>
<dbReference type="Proteomes" id="UP001566132">
    <property type="component" value="Unassembled WGS sequence"/>
</dbReference>
<dbReference type="AlphaFoldDB" id="A0ABD1F9C1"/>
<reference evidence="1 2" key="1">
    <citation type="submission" date="2024-05" db="EMBL/GenBank/DDBJ databases">
        <title>Genetic variation in Jamaican populations of the coffee berry borer (Hypothenemus hampei).</title>
        <authorList>
            <person name="Errbii M."/>
            <person name="Myrie A."/>
        </authorList>
    </citation>
    <scope>NUCLEOTIDE SEQUENCE [LARGE SCALE GENOMIC DNA]</scope>
    <source>
        <strain evidence="1">JA-Hopewell-2020-01-JO</strain>
        <tissue evidence="1">Whole body</tissue>
    </source>
</reference>
<protein>
    <submittedName>
        <fullName evidence="1">Uncharacterized protein</fullName>
    </submittedName>
</protein>
<accession>A0ABD1F9C1</accession>
<evidence type="ECO:0000313" key="2">
    <source>
        <dbReference type="Proteomes" id="UP001566132"/>
    </source>
</evidence>
<dbReference type="EMBL" id="JBDJPC010000002">
    <property type="protein sequence ID" value="KAL1514196.1"/>
    <property type="molecule type" value="Genomic_DNA"/>
</dbReference>
<proteinExistence type="predicted"/>
<comment type="caution">
    <text evidence="1">The sequence shown here is derived from an EMBL/GenBank/DDBJ whole genome shotgun (WGS) entry which is preliminary data.</text>
</comment>
<name>A0ABD1F9C1_HYPHA</name>
<evidence type="ECO:0000313" key="1">
    <source>
        <dbReference type="EMBL" id="KAL1514196.1"/>
    </source>
</evidence>
<sequence length="53" mass="5897">MTVIRGRQQNLTPADTEDTLYEGACATCTSLDGDTWVARTMQVRDYIDSENLA</sequence>
<gene>
    <name evidence="1" type="ORF">ABEB36_003490</name>
</gene>
<keyword evidence="2" id="KW-1185">Reference proteome</keyword>